<dbReference type="FunFam" id="2.10.250.10:FF:000001">
    <property type="entry name" value="Calnexin homolog"/>
    <property type="match status" value="1"/>
</dbReference>
<keyword evidence="7 9" id="KW-0143">Chaperone</keyword>
<comment type="subcellular location">
    <subcellularLocation>
        <location evidence="1">Endoplasmic reticulum membrane</location>
        <topology evidence="1">Single-pass membrane protein</topology>
    </subcellularLocation>
</comment>
<evidence type="ECO:0000256" key="7">
    <source>
        <dbReference type="ARBA" id="ARBA00023186"/>
    </source>
</evidence>
<reference evidence="10" key="1">
    <citation type="journal article" date="2011" name="Plant Physiol.">
        <title>Comprehensive sequence analysis of 24,783 barley full-length cDNAs derived from 12 clone libraries.</title>
        <authorList>
            <person name="Matsumoto T."/>
            <person name="Tanaka T."/>
            <person name="Sakai H."/>
            <person name="Amano N."/>
            <person name="Kanamori H."/>
            <person name="Kurita K."/>
            <person name="Kikuta A."/>
            <person name="Kamiya K."/>
            <person name="Yamamoto M."/>
            <person name="Ikawa H."/>
            <person name="Fujii N."/>
            <person name="Hori K."/>
            <person name="Itoh T."/>
            <person name="Sato K."/>
        </authorList>
    </citation>
    <scope>NUCLEOTIDE SEQUENCE</scope>
    <source>
        <tissue evidence="10">Shoot</tissue>
    </source>
</reference>
<comment type="similarity">
    <text evidence="2 9">Belongs to the calreticulin family.</text>
</comment>
<dbReference type="GO" id="GO:0005509">
    <property type="term" value="F:calcium ion binding"/>
    <property type="evidence" value="ECO:0007669"/>
    <property type="project" value="InterPro"/>
</dbReference>
<evidence type="ECO:0000256" key="4">
    <source>
        <dbReference type="ARBA" id="ARBA00022824"/>
    </source>
</evidence>
<protein>
    <submittedName>
        <fullName evidence="10">Predicted protein</fullName>
    </submittedName>
</protein>
<name>F2CVU4_HORVV</name>
<evidence type="ECO:0000256" key="3">
    <source>
        <dbReference type="ARBA" id="ARBA00022692"/>
    </source>
</evidence>
<feature type="disulfide bond" evidence="8">
    <location>
        <begin position="130"/>
        <end position="167"/>
    </location>
</feature>
<proteinExistence type="evidence at transcript level"/>
<keyword evidence="5 9" id="KW-1133">Transmembrane helix</keyword>
<dbReference type="FunFam" id="2.60.120.200:FF:000011">
    <property type="entry name" value="Probable calnexin"/>
    <property type="match status" value="1"/>
</dbReference>
<keyword evidence="4 9" id="KW-0256">Endoplasmic reticulum</keyword>
<evidence type="ECO:0000313" key="10">
    <source>
        <dbReference type="EMBL" id="BAJ86965.1"/>
    </source>
</evidence>
<dbReference type="GO" id="GO:0005789">
    <property type="term" value="C:endoplasmic reticulum membrane"/>
    <property type="evidence" value="ECO:0007669"/>
    <property type="project" value="UniProtKB-SubCell"/>
</dbReference>
<dbReference type="Gene3D" id="2.60.120.200">
    <property type="match status" value="1"/>
</dbReference>
<evidence type="ECO:0000256" key="8">
    <source>
        <dbReference type="PIRSR" id="PIRSR601580-3"/>
    </source>
</evidence>
<dbReference type="InterPro" id="IPR013320">
    <property type="entry name" value="ConA-like_dom_sf"/>
</dbReference>
<dbReference type="GO" id="GO:0051082">
    <property type="term" value="F:unfolded protein binding"/>
    <property type="evidence" value="ECO:0007669"/>
    <property type="project" value="InterPro"/>
</dbReference>
<dbReference type="Gene3D" id="2.10.250.10">
    <property type="entry name" value="Calreticulin/calnexin, P domain"/>
    <property type="match status" value="1"/>
</dbReference>
<dbReference type="PROSITE" id="PS00804">
    <property type="entry name" value="CALRETICULIN_2"/>
    <property type="match status" value="1"/>
</dbReference>
<dbReference type="InterPro" id="IPR009033">
    <property type="entry name" value="Calreticulin/calnexin_P_dom_sf"/>
</dbReference>
<dbReference type="SUPFAM" id="SSF49899">
    <property type="entry name" value="Concanavalin A-like lectins/glucanases"/>
    <property type="match status" value="2"/>
</dbReference>
<evidence type="ECO:0000256" key="1">
    <source>
        <dbReference type="ARBA" id="ARBA00004389"/>
    </source>
</evidence>
<sequence>MRGNIVAAGSAIAAMGAVGVNAADQPTFKPTAIRAPFLEQFTPDWTSRWTVSQATKQTPVGDEIMSYVGKWSVEEPEVAKGIDGDEGLVMKSKAAHHAISAVFQEPIDVLPERKPLVVQYEVKMQKGLECGGAYLKLLTENPGEGIRAGEDFTDKTPFTIMFGPDKCGSTNKVHFIFRHKNPVTGEWEEKHLKNPPTPKIGKATALYTLIVNPDNTYEVLVNDESVKSGSLLEDFDPPVNPSKDIFDPTDSKPADWVDEAQIVDRSATRPDDWDETAPATIVDETASIPEDWLVNEPKVIPDPEAEKPEEWDDEEDGDWIPDMVPNPACEAVSGCGTWEAPVISNPAYKGKWSPPLIENPAYKGVWSPRKISNPGYYLDEHPADFTPLAGVGFELWTMTEDILFDNIFVGHDASDAKALAKETFHVKRTFEKDAEELEDEEVEGKIGYQDLIKLKLMQFRSLFNEDPKHAITAMPEVAGTLAIGALTLLGTLLSLFGLIGSSKPTIQVKQTTTVKPDVTKKGPVAPVEPASAKEQIALDKAGVATGKEIKEGAVKRNAAGKTEL</sequence>
<dbReference type="EMBL" id="AK355747">
    <property type="protein sequence ID" value="BAJ86965.1"/>
    <property type="molecule type" value="mRNA"/>
</dbReference>
<evidence type="ECO:0000256" key="6">
    <source>
        <dbReference type="ARBA" id="ARBA00023136"/>
    </source>
</evidence>
<dbReference type="InterPro" id="IPR001580">
    <property type="entry name" value="Calret/calnex"/>
</dbReference>
<evidence type="ECO:0000256" key="5">
    <source>
        <dbReference type="ARBA" id="ARBA00022989"/>
    </source>
</evidence>
<dbReference type="AlphaFoldDB" id="F2CVU4"/>
<dbReference type="InterPro" id="IPR018124">
    <property type="entry name" value="Calret/calnex_CS"/>
</dbReference>
<dbReference type="Pfam" id="PF00262">
    <property type="entry name" value="Calreticulin"/>
    <property type="match status" value="1"/>
</dbReference>
<evidence type="ECO:0000256" key="2">
    <source>
        <dbReference type="ARBA" id="ARBA00010983"/>
    </source>
</evidence>
<keyword evidence="3 9" id="KW-0812">Transmembrane</keyword>
<dbReference type="SUPFAM" id="SSF63887">
    <property type="entry name" value="P-domain of calnexin/calreticulin"/>
    <property type="match status" value="1"/>
</dbReference>
<dbReference type="PROSITE" id="PS00803">
    <property type="entry name" value="CALRETICULIN_1"/>
    <property type="match status" value="1"/>
</dbReference>
<dbReference type="PRINTS" id="PR00626">
    <property type="entry name" value="CALRETICULIN"/>
</dbReference>
<evidence type="ECO:0000256" key="9">
    <source>
        <dbReference type="RuleBase" id="RU362126"/>
    </source>
</evidence>
<keyword evidence="6 9" id="KW-0472">Membrane</keyword>
<dbReference type="PANTHER" id="PTHR11073:SF1">
    <property type="entry name" value="CALNEXIN 14D-RELATED"/>
    <property type="match status" value="1"/>
</dbReference>
<organism evidence="10">
    <name type="scientific">Hordeum vulgare subsp. vulgare</name>
    <name type="common">Domesticated barley</name>
    <dbReference type="NCBI Taxonomy" id="112509"/>
    <lineage>
        <taxon>Eukaryota</taxon>
        <taxon>Viridiplantae</taxon>
        <taxon>Streptophyta</taxon>
        <taxon>Embryophyta</taxon>
        <taxon>Tracheophyta</taxon>
        <taxon>Spermatophyta</taxon>
        <taxon>Magnoliopsida</taxon>
        <taxon>Liliopsida</taxon>
        <taxon>Poales</taxon>
        <taxon>Poaceae</taxon>
        <taxon>BOP clade</taxon>
        <taxon>Pooideae</taxon>
        <taxon>Triticodae</taxon>
        <taxon>Triticeae</taxon>
        <taxon>Hordeinae</taxon>
        <taxon>Hordeum</taxon>
    </lineage>
</organism>
<feature type="transmembrane region" description="Helical" evidence="9">
    <location>
        <begin position="477"/>
        <end position="499"/>
    </location>
</feature>
<keyword evidence="8" id="KW-1015">Disulfide bond</keyword>
<dbReference type="PANTHER" id="PTHR11073">
    <property type="entry name" value="CALRETICULIN AND CALNEXIN"/>
    <property type="match status" value="1"/>
</dbReference>
<accession>F2CVU4</accession>
<dbReference type="GO" id="GO:0006457">
    <property type="term" value="P:protein folding"/>
    <property type="evidence" value="ECO:0007669"/>
    <property type="project" value="InterPro"/>
</dbReference>